<sequence>MSNEQRDGVRRKLSFLVFGGTGRTGQHFVRLAFEQGHSVRVLARTPSKLQHPHADLKVLRRSISGPLDLDALLGGVDAVVAMIGNASAQHDRAVNTGFVQALVPAMRRTGVSRLLYQAGGLSATPDKRLPWPLLVLRSTLARRNIGQHKDEAVMRYLDQYARDIEWIVHRAGIGSDGPSKGQLHRSRNRTSIATFVDCAEYTLRAVQDPSAVHTYDSSASSSGHRS</sequence>
<dbReference type="PANTHER" id="PTHR43355:SF2">
    <property type="entry name" value="FLAVIN REDUCTASE (NADPH)"/>
    <property type="match status" value="1"/>
</dbReference>
<feature type="domain" description="NAD(P)-binding" evidence="1">
    <location>
        <begin position="19"/>
        <end position="190"/>
    </location>
</feature>
<evidence type="ECO:0000313" key="2">
    <source>
        <dbReference type="EMBL" id="MBM9469171.1"/>
    </source>
</evidence>
<dbReference type="InterPro" id="IPR051606">
    <property type="entry name" value="Polyketide_Oxido-like"/>
</dbReference>
<dbReference type="InterPro" id="IPR036291">
    <property type="entry name" value="NAD(P)-bd_dom_sf"/>
</dbReference>
<dbReference type="InterPro" id="IPR016040">
    <property type="entry name" value="NAD(P)-bd_dom"/>
</dbReference>
<evidence type="ECO:0000313" key="3">
    <source>
        <dbReference type="Proteomes" id="UP000663792"/>
    </source>
</evidence>
<dbReference type="AlphaFoldDB" id="A0A938YAX5"/>
<accession>A0A938YAX5</accession>
<name>A0A938YAX5_9ACTN</name>
<dbReference type="Proteomes" id="UP000663792">
    <property type="component" value="Unassembled WGS sequence"/>
</dbReference>
<dbReference type="PANTHER" id="PTHR43355">
    <property type="entry name" value="FLAVIN REDUCTASE (NADPH)"/>
    <property type="match status" value="1"/>
</dbReference>
<dbReference type="Pfam" id="PF13460">
    <property type="entry name" value="NAD_binding_10"/>
    <property type="match status" value="1"/>
</dbReference>
<comment type="caution">
    <text evidence="2">The sequence shown here is derived from an EMBL/GenBank/DDBJ whole genome shotgun (WGS) entry which is preliminary data.</text>
</comment>
<keyword evidence="3" id="KW-1185">Reference proteome</keyword>
<reference evidence="2" key="1">
    <citation type="submission" date="2021-01" db="EMBL/GenBank/DDBJ databases">
        <title>YIM 132084 draft genome.</title>
        <authorList>
            <person name="An D."/>
        </authorList>
    </citation>
    <scope>NUCLEOTIDE SEQUENCE</scope>
    <source>
        <strain evidence="2">YIM 132084</strain>
    </source>
</reference>
<dbReference type="EMBL" id="JAERWK010000025">
    <property type="protein sequence ID" value="MBM9469171.1"/>
    <property type="molecule type" value="Genomic_DNA"/>
</dbReference>
<evidence type="ECO:0000259" key="1">
    <source>
        <dbReference type="Pfam" id="PF13460"/>
    </source>
</evidence>
<protein>
    <submittedName>
        <fullName evidence="2">NAD(P)H-binding protein</fullName>
    </submittedName>
</protein>
<proteinExistence type="predicted"/>
<gene>
    <name evidence="2" type="ORF">JL106_17930</name>
</gene>
<dbReference type="RefSeq" id="WP_205262137.1">
    <property type="nucleotide sequence ID" value="NZ_JAERWK010000025.1"/>
</dbReference>
<dbReference type="GO" id="GO:0016646">
    <property type="term" value="F:oxidoreductase activity, acting on the CH-NH group of donors, NAD or NADP as acceptor"/>
    <property type="evidence" value="ECO:0007669"/>
    <property type="project" value="TreeGrafter"/>
</dbReference>
<dbReference type="Gene3D" id="3.40.50.720">
    <property type="entry name" value="NAD(P)-binding Rossmann-like Domain"/>
    <property type="match status" value="1"/>
</dbReference>
<organism evidence="2 3">
    <name type="scientific">Nakamurella leprariae</name>
    <dbReference type="NCBI Taxonomy" id="2803911"/>
    <lineage>
        <taxon>Bacteria</taxon>
        <taxon>Bacillati</taxon>
        <taxon>Actinomycetota</taxon>
        <taxon>Actinomycetes</taxon>
        <taxon>Nakamurellales</taxon>
        <taxon>Nakamurellaceae</taxon>
        <taxon>Nakamurella</taxon>
    </lineage>
</organism>
<dbReference type="SUPFAM" id="SSF51735">
    <property type="entry name" value="NAD(P)-binding Rossmann-fold domains"/>
    <property type="match status" value="1"/>
</dbReference>